<dbReference type="SMART" id="SM00388">
    <property type="entry name" value="HisKA"/>
    <property type="match status" value="1"/>
</dbReference>
<dbReference type="RefSeq" id="WP_334481513.1">
    <property type="nucleotide sequence ID" value="NZ_JAZHRV010000001.1"/>
</dbReference>
<feature type="region of interest" description="Disordered" evidence="10">
    <location>
        <begin position="717"/>
        <end position="759"/>
    </location>
</feature>
<dbReference type="Pfam" id="PF02518">
    <property type="entry name" value="HATPase_c"/>
    <property type="match status" value="1"/>
</dbReference>
<dbReference type="PROSITE" id="PS50109">
    <property type="entry name" value="HIS_KIN"/>
    <property type="match status" value="1"/>
</dbReference>
<dbReference type="PRINTS" id="PR00344">
    <property type="entry name" value="BCTRLSENSOR"/>
</dbReference>
<organism evidence="15 16">
    <name type="scientific">Bradyrhizobium algeriense</name>
    <dbReference type="NCBI Taxonomy" id="634784"/>
    <lineage>
        <taxon>Bacteria</taxon>
        <taxon>Pseudomonadati</taxon>
        <taxon>Pseudomonadota</taxon>
        <taxon>Alphaproteobacteria</taxon>
        <taxon>Hyphomicrobiales</taxon>
        <taxon>Nitrobacteraceae</taxon>
        <taxon>Bradyrhizobium</taxon>
    </lineage>
</organism>
<dbReference type="SMART" id="SM00086">
    <property type="entry name" value="PAC"/>
    <property type="match status" value="2"/>
</dbReference>
<dbReference type="InterPro" id="IPR000014">
    <property type="entry name" value="PAS"/>
</dbReference>
<dbReference type="InterPro" id="IPR036890">
    <property type="entry name" value="HATPase_C_sf"/>
</dbReference>
<evidence type="ECO:0000256" key="6">
    <source>
        <dbReference type="ARBA" id="ARBA00022777"/>
    </source>
</evidence>
<keyword evidence="7" id="KW-0067">ATP-binding</keyword>
<proteinExistence type="predicted"/>
<dbReference type="SUPFAM" id="SSF55874">
    <property type="entry name" value="ATPase domain of HSP90 chaperone/DNA topoisomerase II/histidine kinase"/>
    <property type="match status" value="1"/>
</dbReference>
<gene>
    <name evidence="15" type="ORF">V1286_003743</name>
</gene>
<evidence type="ECO:0000256" key="3">
    <source>
        <dbReference type="ARBA" id="ARBA00022553"/>
    </source>
</evidence>
<dbReference type="Pfam" id="PF00512">
    <property type="entry name" value="HisKA"/>
    <property type="match status" value="1"/>
</dbReference>
<dbReference type="InterPro" id="IPR035965">
    <property type="entry name" value="PAS-like_dom_sf"/>
</dbReference>
<comment type="catalytic activity">
    <reaction evidence="1">
        <text>ATP + protein L-histidine = ADP + protein N-phospho-L-histidine.</text>
        <dbReference type="EC" id="2.7.13.3"/>
    </reaction>
</comment>
<dbReference type="EMBL" id="JAZHRV010000001">
    <property type="protein sequence ID" value="MEH2556214.1"/>
    <property type="molecule type" value="Genomic_DNA"/>
</dbReference>
<dbReference type="CDD" id="cd00130">
    <property type="entry name" value="PAS"/>
    <property type="match status" value="1"/>
</dbReference>
<evidence type="ECO:0000256" key="1">
    <source>
        <dbReference type="ARBA" id="ARBA00000085"/>
    </source>
</evidence>
<name>A0ABU8BCC5_9BRAD</name>
<feature type="domain" description="PAC" evidence="14">
    <location>
        <begin position="428"/>
        <end position="480"/>
    </location>
</feature>
<protein>
    <recommendedName>
        <fullName evidence="2">histidine kinase</fullName>
        <ecNumber evidence="2">2.7.13.3</ecNumber>
    </recommendedName>
</protein>
<dbReference type="InterPro" id="IPR001610">
    <property type="entry name" value="PAC"/>
</dbReference>
<evidence type="ECO:0000313" key="15">
    <source>
        <dbReference type="EMBL" id="MEH2556214.1"/>
    </source>
</evidence>
<dbReference type="InterPro" id="IPR003661">
    <property type="entry name" value="HisK_dim/P_dom"/>
</dbReference>
<dbReference type="Pfam" id="PF05227">
    <property type="entry name" value="CHASE3"/>
    <property type="match status" value="1"/>
</dbReference>
<evidence type="ECO:0000256" key="8">
    <source>
        <dbReference type="ARBA" id="ARBA00023012"/>
    </source>
</evidence>
<keyword evidence="3" id="KW-0597">Phosphoprotein</keyword>
<dbReference type="CDD" id="cd19410">
    <property type="entry name" value="HK9-like_sensor"/>
    <property type="match status" value="1"/>
</dbReference>
<evidence type="ECO:0000313" key="16">
    <source>
        <dbReference type="Proteomes" id="UP001364224"/>
    </source>
</evidence>
<dbReference type="Pfam" id="PF13426">
    <property type="entry name" value="PAS_9"/>
    <property type="match status" value="2"/>
</dbReference>
<dbReference type="InterPro" id="IPR003594">
    <property type="entry name" value="HATPase_dom"/>
</dbReference>
<keyword evidence="4" id="KW-0808">Transferase</keyword>
<keyword evidence="9" id="KW-0175">Coiled coil</keyword>
<sequence>MSVPLRQSFRWFARPLALVVAVLLTVVVATGFLGLRYLQERQAANLAQERNRQVLETLDRLKAVIADVEAHRRGYLLTLDPQYLKAYGVSDESVRRDAQALQALVAGDPLQSHRAEHLALTVAAKLREIDEIVKTVRTYSGPAALAMIRSLDEIRSQIDQMVDHERFLRVDQERRAEALERRKAWLIAAAIVIVAVLAGVALALARLEAKRRRKAIAENIALHGDLLARDKKIRRLVDSDIVGIIIWDLEGRIFEANDAFLHMLGYDRADLASGRVNRTDLTPAEWRDRDARTVDELKRMGTVQPFEKEYFRKDGSRVPVLMGGAMFEQSQHQGVGFVLDLTERKRAEEALRRSEERFRTLVQFSFDVYWETDAQHRFIHQEFAENLADAPGLGSEIGKTRWEVPYLEPDEEAWRKHREMLDAHLPFRDFELARLAPDGSKRYVSVSGLPVFDGRGRFIGYRGVGRHITERRRAEEALRAMQAELAHVNRVTTMGQLAASIAHEVNQPIAATVTNAQAALRWLRAQPPDLGEVRDSLARIAEDGKRAGNVIGGIRALINKVPSRKDRFDLNEAILEMVALTRNEVLNQGILLQTGLAPGLPRVDGDRTQLQQVILNLILNAIEAMGGIDKGMRELRITTEREAAGGVLVTVRDSGPGLDPADVERVFTAFYTTKPTGMGMGLAICRSMVEAHGGRMWASANEPRGAVFQFTLPLERDESVPARASGDGDNEVRGDRPQAAEAEPSATDGRSVHARDGCE</sequence>
<dbReference type="InterPro" id="IPR007891">
    <property type="entry name" value="CHASE3"/>
</dbReference>
<dbReference type="InterPro" id="IPR005467">
    <property type="entry name" value="His_kinase_dom"/>
</dbReference>
<feature type="compositionally biased region" description="Basic and acidic residues" evidence="10">
    <location>
        <begin position="750"/>
        <end position="759"/>
    </location>
</feature>
<keyword evidence="6" id="KW-0418">Kinase</keyword>
<dbReference type="CDD" id="cd00082">
    <property type="entry name" value="HisKA"/>
    <property type="match status" value="1"/>
</dbReference>
<dbReference type="SMART" id="SM00387">
    <property type="entry name" value="HATPase_c"/>
    <property type="match status" value="1"/>
</dbReference>
<dbReference type="SUPFAM" id="SSF47384">
    <property type="entry name" value="Homodimeric domain of signal transducing histidine kinase"/>
    <property type="match status" value="1"/>
</dbReference>
<feature type="transmembrane region" description="Helical" evidence="11">
    <location>
        <begin position="12"/>
        <end position="35"/>
    </location>
</feature>
<feature type="domain" description="PAS" evidence="13">
    <location>
        <begin position="229"/>
        <end position="271"/>
    </location>
</feature>
<feature type="transmembrane region" description="Helical" evidence="11">
    <location>
        <begin position="184"/>
        <end position="205"/>
    </location>
</feature>
<evidence type="ECO:0000256" key="5">
    <source>
        <dbReference type="ARBA" id="ARBA00022741"/>
    </source>
</evidence>
<evidence type="ECO:0000259" key="13">
    <source>
        <dbReference type="PROSITE" id="PS50112"/>
    </source>
</evidence>
<dbReference type="InterPro" id="IPR036097">
    <property type="entry name" value="HisK_dim/P_sf"/>
</dbReference>
<dbReference type="NCBIfam" id="TIGR00229">
    <property type="entry name" value="sensory_box"/>
    <property type="match status" value="2"/>
</dbReference>
<evidence type="ECO:0000256" key="4">
    <source>
        <dbReference type="ARBA" id="ARBA00022679"/>
    </source>
</evidence>
<reference evidence="15 16" key="1">
    <citation type="submission" date="2024-02" db="EMBL/GenBank/DDBJ databases">
        <title>Adaptive strategies in a cosmopolitan and abundant soil bacterium.</title>
        <authorList>
            <person name="Carini P."/>
        </authorList>
    </citation>
    <scope>NUCLEOTIDE SEQUENCE [LARGE SCALE GENOMIC DNA]</scope>
    <source>
        <strain evidence="15 16">AZCC 1608</strain>
    </source>
</reference>
<dbReference type="SMART" id="SM00091">
    <property type="entry name" value="PAS"/>
    <property type="match status" value="1"/>
</dbReference>
<evidence type="ECO:0000256" key="11">
    <source>
        <dbReference type="SAM" id="Phobius"/>
    </source>
</evidence>
<keyword evidence="11" id="KW-1133">Transmembrane helix</keyword>
<dbReference type="InterPro" id="IPR004358">
    <property type="entry name" value="Sig_transdc_His_kin-like_C"/>
</dbReference>
<dbReference type="PANTHER" id="PTHR43065:SF10">
    <property type="entry name" value="PEROXIDE STRESS-ACTIVATED HISTIDINE KINASE MAK3"/>
    <property type="match status" value="1"/>
</dbReference>
<dbReference type="SUPFAM" id="SSF55785">
    <property type="entry name" value="PYP-like sensor domain (PAS domain)"/>
    <property type="match status" value="2"/>
</dbReference>
<dbReference type="Gene3D" id="1.10.287.130">
    <property type="match status" value="1"/>
</dbReference>
<keyword evidence="11" id="KW-0812">Transmembrane</keyword>
<dbReference type="PANTHER" id="PTHR43065">
    <property type="entry name" value="SENSOR HISTIDINE KINASE"/>
    <property type="match status" value="1"/>
</dbReference>
<dbReference type="InterPro" id="IPR000700">
    <property type="entry name" value="PAS-assoc_C"/>
</dbReference>
<accession>A0ABU8BCC5</accession>
<dbReference type="Proteomes" id="UP001364224">
    <property type="component" value="Unassembled WGS sequence"/>
</dbReference>
<keyword evidence="11" id="KW-0472">Membrane</keyword>
<dbReference type="Gene3D" id="3.30.565.10">
    <property type="entry name" value="Histidine kinase-like ATPase, C-terminal domain"/>
    <property type="match status" value="1"/>
</dbReference>
<dbReference type="Gene3D" id="3.30.450.20">
    <property type="entry name" value="PAS domain"/>
    <property type="match status" value="2"/>
</dbReference>
<evidence type="ECO:0000256" key="2">
    <source>
        <dbReference type="ARBA" id="ARBA00012438"/>
    </source>
</evidence>
<evidence type="ECO:0000259" key="12">
    <source>
        <dbReference type="PROSITE" id="PS50109"/>
    </source>
</evidence>
<feature type="domain" description="PAC" evidence="14">
    <location>
        <begin position="304"/>
        <end position="353"/>
    </location>
</feature>
<dbReference type="PROSITE" id="PS50113">
    <property type="entry name" value="PAC"/>
    <property type="match status" value="2"/>
</dbReference>
<evidence type="ECO:0000256" key="7">
    <source>
        <dbReference type="ARBA" id="ARBA00022840"/>
    </source>
</evidence>
<comment type="caution">
    <text evidence="15">The sequence shown here is derived from an EMBL/GenBank/DDBJ whole genome shotgun (WGS) entry which is preliminary data.</text>
</comment>
<feature type="domain" description="Histidine kinase" evidence="12">
    <location>
        <begin position="500"/>
        <end position="716"/>
    </location>
</feature>
<feature type="coiled-coil region" evidence="9">
    <location>
        <begin position="464"/>
        <end position="491"/>
    </location>
</feature>
<evidence type="ECO:0000256" key="9">
    <source>
        <dbReference type="SAM" id="Coils"/>
    </source>
</evidence>
<dbReference type="EC" id="2.7.13.3" evidence="2"/>
<dbReference type="PROSITE" id="PS50112">
    <property type="entry name" value="PAS"/>
    <property type="match status" value="1"/>
</dbReference>
<evidence type="ECO:0000259" key="14">
    <source>
        <dbReference type="PROSITE" id="PS50113"/>
    </source>
</evidence>
<evidence type="ECO:0000256" key="10">
    <source>
        <dbReference type="SAM" id="MobiDB-lite"/>
    </source>
</evidence>
<keyword evidence="8" id="KW-0902">Two-component regulatory system</keyword>
<keyword evidence="5" id="KW-0547">Nucleotide-binding</keyword>
<keyword evidence="16" id="KW-1185">Reference proteome</keyword>